<feature type="transmembrane region" description="Helical" evidence="10">
    <location>
        <begin position="105"/>
        <end position="127"/>
    </location>
</feature>
<feature type="domain" description="Vitamin K epoxide reductase" evidence="11">
    <location>
        <begin position="17"/>
        <end position="158"/>
    </location>
</feature>
<dbReference type="STRING" id="400772.RR49_01827"/>
<dbReference type="InterPro" id="IPR041714">
    <property type="entry name" value="VKOR_Actinobacteria"/>
</dbReference>
<dbReference type="Pfam" id="PF07884">
    <property type="entry name" value="VKOR"/>
    <property type="match status" value="1"/>
</dbReference>
<evidence type="ECO:0000256" key="7">
    <source>
        <dbReference type="ARBA" id="ARBA00023136"/>
    </source>
</evidence>
<feature type="transmembrane region" description="Helical" evidence="10">
    <location>
        <begin position="179"/>
        <end position="201"/>
    </location>
</feature>
<dbReference type="AlphaFoldDB" id="A0A0F0LXP3"/>
<dbReference type="InterPro" id="IPR012932">
    <property type="entry name" value="VKOR"/>
</dbReference>
<dbReference type="Gene3D" id="1.20.1440.130">
    <property type="entry name" value="VKOR domain"/>
    <property type="match status" value="1"/>
</dbReference>
<keyword evidence="14" id="KW-1185">Reference proteome</keyword>
<keyword evidence="3 10" id="KW-0812">Transmembrane</keyword>
<evidence type="ECO:0000256" key="5">
    <source>
        <dbReference type="ARBA" id="ARBA00022989"/>
    </source>
</evidence>
<proteinExistence type="inferred from homology"/>
<dbReference type="EMBL" id="DMNG01000184">
    <property type="protein sequence ID" value="HAN25039.1"/>
    <property type="molecule type" value="Genomic_DNA"/>
</dbReference>
<organism evidence="13 14">
    <name type="scientific">Microbacterium ginsengisoli</name>
    <dbReference type="NCBI Taxonomy" id="400772"/>
    <lineage>
        <taxon>Bacteria</taxon>
        <taxon>Bacillati</taxon>
        <taxon>Actinomycetota</taxon>
        <taxon>Actinomycetes</taxon>
        <taxon>Micrococcales</taxon>
        <taxon>Microbacteriaceae</taxon>
        <taxon>Microbacterium</taxon>
    </lineage>
</organism>
<feature type="transmembrane region" description="Helical" evidence="10">
    <location>
        <begin position="81"/>
        <end position="99"/>
    </location>
</feature>
<reference evidence="13 14" key="1">
    <citation type="submission" date="2015-02" db="EMBL/GenBank/DDBJ databases">
        <title>Draft genome sequences of ten Microbacterium spp. with emphasis on heavy metal contaminated environments.</title>
        <authorList>
            <person name="Corretto E."/>
        </authorList>
    </citation>
    <scope>NUCLEOTIDE SEQUENCE [LARGE SCALE GENOMIC DNA]</scope>
    <source>
        <strain evidence="13 14">DSM 18659</strain>
    </source>
</reference>
<name>A0A0F0LXP3_9MICO</name>
<reference evidence="12 15" key="2">
    <citation type="journal article" date="2018" name="Nat. Biotechnol.">
        <title>A standardized bacterial taxonomy based on genome phylogeny substantially revises the tree of life.</title>
        <authorList>
            <person name="Parks D.H."/>
            <person name="Chuvochina M."/>
            <person name="Waite D.W."/>
            <person name="Rinke C."/>
            <person name="Skarshewski A."/>
            <person name="Chaumeil P.A."/>
            <person name="Hugenholtz P."/>
        </authorList>
    </citation>
    <scope>NUCLEOTIDE SEQUENCE [LARGE SCALE GENOMIC DNA]</scope>
    <source>
        <strain evidence="12">UBA9152</strain>
    </source>
</reference>
<evidence type="ECO:0000256" key="9">
    <source>
        <dbReference type="ARBA" id="ARBA00023284"/>
    </source>
</evidence>
<sequence>MTSPTPTAAAAPASRIPLALPILLIVGGLAGLIAAFNLTLDDLALLKNPDAALSCSVNAFIQCGKNIQSPQGNVFGFPNPILGLMMFPAPIAVGVGLLARARFAAWFWWLFLAGMTFAMGFVLWLASESIFSLHTLCPWCALVYLAVTPMWFATVLHVFREGYAGTALAKVGRVLTPWIPLLTILVYLAIFGTAQLQLGLLQSLL</sequence>
<dbReference type="GO" id="GO:0016491">
    <property type="term" value="F:oxidoreductase activity"/>
    <property type="evidence" value="ECO:0007669"/>
    <property type="project" value="UniProtKB-KW"/>
</dbReference>
<evidence type="ECO:0000256" key="1">
    <source>
        <dbReference type="ARBA" id="ARBA00004141"/>
    </source>
</evidence>
<evidence type="ECO:0000313" key="13">
    <source>
        <dbReference type="EMBL" id="KJL36151.1"/>
    </source>
</evidence>
<dbReference type="PATRIC" id="fig|400772.4.peg.1847"/>
<evidence type="ECO:0000256" key="10">
    <source>
        <dbReference type="SAM" id="Phobius"/>
    </source>
</evidence>
<evidence type="ECO:0000256" key="3">
    <source>
        <dbReference type="ARBA" id="ARBA00022692"/>
    </source>
</evidence>
<dbReference type="CDD" id="cd12922">
    <property type="entry name" value="VKOR_5"/>
    <property type="match status" value="1"/>
</dbReference>
<dbReference type="SMART" id="SM00756">
    <property type="entry name" value="VKc"/>
    <property type="match status" value="1"/>
</dbReference>
<keyword evidence="6" id="KW-0560">Oxidoreductase</keyword>
<dbReference type="GO" id="GO:0048038">
    <property type="term" value="F:quinone binding"/>
    <property type="evidence" value="ECO:0007669"/>
    <property type="project" value="UniProtKB-KW"/>
</dbReference>
<evidence type="ECO:0000256" key="8">
    <source>
        <dbReference type="ARBA" id="ARBA00023157"/>
    </source>
</evidence>
<evidence type="ECO:0000256" key="4">
    <source>
        <dbReference type="ARBA" id="ARBA00022719"/>
    </source>
</evidence>
<keyword evidence="8" id="KW-1015">Disulfide bond</keyword>
<evidence type="ECO:0000259" key="11">
    <source>
        <dbReference type="SMART" id="SM00756"/>
    </source>
</evidence>
<keyword evidence="4" id="KW-0874">Quinone</keyword>
<evidence type="ECO:0000256" key="6">
    <source>
        <dbReference type="ARBA" id="ARBA00023002"/>
    </source>
</evidence>
<comment type="subcellular location">
    <subcellularLocation>
        <location evidence="1">Membrane</location>
        <topology evidence="1">Multi-pass membrane protein</topology>
    </subcellularLocation>
</comment>
<evidence type="ECO:0000313" key="14">
    <source>
        <dbReference type="Proteomes" id="UP000033451"/>
    </source>
</evidence>
<dbReference type="OrthoDB" id="9783799at2"/>
<dbReference type="InterPro" id="IPR038354">
    <property type="entry name" value="VKOR_sf"/>
</dbReference>
<evidence type="ECO:0000256" key="2">
    <source>
        <dbReference type="ARBA" id="ARBA00006214"/>
    </source>
</evidence>
<evidence type="ECO:0000313" key="15">
    <source>
        <dbReference type="Proteomes" id="UP000257479"/>
    </source>
</evidence>
<dbReference type="RefSeq" id="WP_048808996.1">
    <property type="nucleotide sequence ID" value="NZ_DAIQHQ010000001.1"/>
</dbReference>
<dbReference type="Proteomes" id="UP000257479">
    <property type="component" value="Unassembled WGS sequence"/>
</dbReference>
<dbReference type="EMBL" id="JYIY01000075">
    <property type="protein sequence ID" value="KJL36151.1"/>
    <property type="molecule type" value="Genomic_DNA"/>
</dbReference>
<dbReference type="GO" id="GO:0016020">
    <property type="term" value="C:membrane"/>
    <property type="evidence" value="ECO:0007669"/>
    <property type="project" value="UniProtKB-SubCell"/>
</dbReference>
<gene>
    <name evidence="12" type="ORF">DCP95_10780</name>
    <name evidence="13" type="ORF">RR49_01827</name>
</gene>
<keyword evidence="9" id="KW-0676">Redox-active center</keyword>
<protein>
    <submittedName>
        <fullName evidence="13">Vitamin K epoxide reductase family protein</fullName>
    </submittedName>
</protein>
<comment type="similarity">
    <text evidence="2">Belongs to the VKOR family.</text>
</comment>
<feature type="transmembrane region" description="Helical" evidence="10">
    <location>
        <begin position="139"/>
        <end position="159"/>
    </location>
</feature>
<dbReference type="Proteomes" id="UP000033451">
    <property type="component" value="Unassembled WGS sequence"/>
</dbReference>
<keyword evidence="7 10" id="KW-0472">Membrane</keyword>
<evidence type="ECO:0000313" key="12">
    <source>
        <dbReference type="EMBL" id="HAN25039.1"/>
    </source>
</evidence>
<feature type="transmembrane region" description="Helical" evidence="10">
    <location>
        <begin position="20"/>
        <end position="40"/>
    </location>
</feature>
<accession>A0A0F0LXP3</accession>
<comment type="caution">
    <text evidence="13">The sequence shown here is derived from an EMBL/GenBank/DDBJ whole genome shotgun (WGS) entry which is preliminary data.</text>
</comment>
<keyword evidence="5 10" id="KW-1133">Transmembrane helix</keyword>